<comment type="caution">
    <text evidence="2">The sequence shown here is derived from an EMBL/GenBank/DDBJ whole genome shotgun (WGS) entry which is preliminary data.</text>
</comment>
<evidence type="ECO:0000256" key="1">
    <source>
        <dbReference type="SAM" id="MobiDB-lite"/>
    </source>
</evidence>
<keyword evidence="3" id="KW-1185">Reference proteome</keyword>
<dbReference type="AlphaFoldDB" id="A0A3L8PVE1"/>
<proteinExistence type="predicted"/>
<organism evidence="2 3">
    <name type="scientific">Parashewanella curva</name>
    <dbReference type="NCBI Taxonomy" id="2338552"/>
    <lineage>
        <taxon>Bacteria</taxon>
        <taxon>Pseudomonadati</taxon>
        <taxon>Pseudomonadota</taxon>
        <taxon>Gammaproteobacteria</taxon>
        <taxon>Alteromonadales</taxon>
        <taxon>Shewanellaceae</taxon>
        <taxon>Parashewanella</taxon>
    </lineage>
</organism>
<feature type="region of interest" description="Disordered" evidence="1">
    <location>
        <begin position="335"/>
        <end position="377"/>
    </location>
</feature>
<feature type="region of interest" description="Disordered" evidence="1">
    <location>
        <begin position="1"/>
        <end position="22"/>
    </location>
</feature>
<name>A0A3L8PVE1_9GAMM</name>
<feature type="region of interest" description="Disordered" evidence="1">
    <location>
        <begin position="254"/>
        <end position="273"/>
    </location>
</feature>
<dbReference type="RefSeq" id="WP_121839943.1">
    <property type="nucleotide sequence ID" value="NZ_ML014806.1"/>
</dbReference>
<dbReference type="EMBL" id="QZEI01000057">
    <property type="protein sequence ID" value="RLV58739.1"/>
    <property type="molecule type" value="Genomic_DNA"/>
</dbReference>
<sequence>MSIPRFPHLTPPSKAESNINVSKKQPYSMQELSRQHATLELLIKILDEEPILQSQKDSLIEKYLTVLNSKDKRLRTTSLKVFNTEAEQHSLQLIEVVSTTVNETKLYMVNDTEILLNSPLAFFTDGKASSSHRRCHSGSDLKLPPIKEWETSYCQPVYSMFTVSAGKQSIRKQKNRTRTTSPQSVLVKEKGVGDNLAELVKRDIATVTDQKKTCDQGVGEDPAELNFSDISIETTPMEEKGVGDHILPQYRESTTQTLSTKDCSVGSETELPSYSEKATQTMDTVNVGTQMEQMSSVDESHSSTVSPHRPETAGVVIETSYKENRSFVLRHQVNKVARQSSKMPNKKSLPVRLSTAHPNPRSVNQQLRRTSMYAKKQ</sequence>
<accession>A0A3L8PVE1</accession>
<protein>
    <submittedName>
        <fullName evidence="2">Uncharacterized protein</fullName>
    </submittedName>
</protein>
<reference evidence="2 3" key="1">
    <citation type="submission" date="2018-09" db="EMBL/GenBank/DDBJ databases">
        <title>Phylogeny of the Shewanellaceae, and recommendation for two new genera, Pseudoshewanella and Parashewanella.</title>
        <authorList>
            <person name="Wang G."/>
        </authorList>
    </citation>
    <scope>NUCLEOTIDE SEQUENCE [LARGE SCALE GENOMIC DNA]</scope>
    <source>
        <strain evidence="2 3">C51</strain>
    </source>
</reference>
<dbReference type="Proteomes" id="UP000281474">
    <property type="component" value="Unassembled WGS sequence"/>
</dbReference>
<gene>
    <name evidence="2" type="ORF">D5018_15685</name>
</gene>
<evidence type="ECO:0000313" key="3">
    <source>
        <dbReference type="Proteomes" id="UP000281474"/>
    </source>
</evidence>
<evidence type="ECO:0000313" key="2">
    <source>
        <dbReference type="EMBL" id="RLV58739.1"/>
    </source>
</evidence>